<dbReference type="InterPro" id="IPR036876">
    <property type="entry name" value="UVR_dom_sf"/>
</dbReference>
<dbReference type="Pfam" id="PF01541">
    <property type="entry name" value="GIY-YIG"/>
    <property type="match status" value="1"/>
</dbReference>
<dbReference type="PROSITE" id="PS50164">
    <property type="entry name" value="GIY_YIG"/>
    <property type="match status" value="1"/>
</dbReference>
<keyword evidence="1" id="KW-0227">DNA damage</keyword>
<dbReference type="SUPFAM" id="SSF46600">
    <property type="entry name" value="C-terminal UvrC-binding domain of UvrB"/>
    <property type="match status" value="1"/>
</dbReference>
<evidence type="ECO:0000313" key="6">
    <source>
        <dbReference type="Proteomes" id="UP000189674"/>
    </source>
</evidence>
<evidence type="ECO:0000259" key="4">
    <source>
        <dbReference type="PROSITE" id="PS50165"/>
    </source>
</evidence>
<dbReference type="InterPro" id="IPR038476">
    <property type="entry name" value="UvrC_RNase_H_dom_sf"/>
</dbReference>
<dbReference type="PANTHER" id="PTHR30562:SF1">
    <property type="entry name" value="UVRABC SYSTEM PROTEIN C"/>
    <property type="match status" value="1"/>
</dbReference>
<dbReference type="STRING" id="1936003.STSP2_00615"/>
<dbReference type="CDD" id="cd10434">
    <property type="entry name" value="GIY-YIG_UvrC_Cho"/>
    <property type="match status" value="1"/>
</dbReference>
<dbReference type="PROSITE" id="PS50151">
    <property type="entry name" value="UVR"/>
    <property type="match status" value="1"/>
</dbReference>
<dbReference type="GO" id="GO:0009380">
    <property type="term" value="C:excinuclease repair complex"/>
    <property type="evidence" value="ECO:0007669"/>
    <property type="project" value="TreeGrafter"/>
</dbReference>
<dbReference type="RefSeq" id="WP_205847975.1">
    <property type="nucleotide sequence ID" value="NZ_CP019791.1"/>
</dbReference>
<evidence type="ECO:0000256" key="1">
    <source>
        <dbReference type="ARBA" id="ARBA00023236"/>
    </source>
</evidence>
<reference evidence="6" key="1">
    <citation type="submission" date="2017-02" db="EMBL/GenBank/DDBJ databases">
        <title>Comparative genomics and description of representatives of a novel lineage of planctomycetes thriving in anoxic sediments.</title>
        <authorList>
            <person name="Spring S."/>
            <person name="Bunk B."/>
            <person name="Sproer C."/>
        </authorList>
    </citation>
    <scope>NUCLEOTIDE SEQUENCE [LARGE SCALE GENOMIC DNA]</scope>
    <source>
        <strain evidence="6">ST-NAGAB-D1</strain>
    </source>
</reference>
<dbReference type="SUPFAM" id="SSF82771">
    <property type="entry name" value="GIY-YIG endonuclease"/>
    <property type="match status" value="1"/>
</dbReference>
<keyword evidence="6" id="KW-1185">Reference proteome</keyword>
<dbReference type="AlphaFoldDB" id="A0A1U9NIA0"/>
<name>A0A1U9NIA0_9BACT</name>
<dbReference type="InterPro" id="IPR050066">
    <property type="entry name" value="UvrABC_protein_C"/>
</dbReference>
<dbReference type="FunFam" id="3.30.420.340:FF:000001">
    <property type="entry name" value="UvrABC system protein C"/>
    <property type="match status" value="1"/>
</dbReference>
<feature type="domain" description="UvrC family homology region profile" evidence="4">
    <location>
        <begin position="240"/>
        <end position="376"/>
    </location>
</feature>
<dbReference type="PANTHER" id="PTHR30562">
    <property type="entry name" value="UVRC/OXIDOREDUCTASE"/>
    <property type="match status" value="1"/>
</dbReference>
<dbReference type="KEGG" id="alus:STSP2_00615"/>
<dbReference type="InterPro" id="IPR000305">
    <property type="entry name" value="GIY-YIG_endonuc"/>
</dbReference>
<dbReference type="GO" id="GO:0009381">
    <property type="term" value="F:excinuclease ABC activity"/>
    <property type="evidence" value="ECO:0007669"/>
    <property type="project" value="InterPro"/>
</dbReference>
<feature type="domain" description="UVR" evidence="2">
    <location>
        <begin position="221"/>
        <end position="256"/>
    </location>
</feature>
<keyword evidence="1" id="KW-0742">SOS response</keyword>
<dbReference type="Gene3D" id="3.30.420.340">
    <property type="entry name" value="UvrC, RNAse H endonuclease domain"/>
    <property type="match status" value="1"/>
</dbReference>
<evidence type="ECO:0000259" key="2">
    <source>
        <dbReference type="PROSITE" id="PS50151"/>
    </source>
</evidence>
<dbReference type="InterPro" id="IPR035901">
    <property type="entry name" value="GIY-YIG_endonuc_sf"/>
</dbReference>
<gene>
    <name evidence="5" type="primary">uvrC_1</name>
    <name evidence="5" type="ORF">STSP2_00615</name>
</gene>
<dbReference type="GO" id="GO:0006289">
    <property type="term" value="P:nucleotide-excision repair"/>
    <property type="evidence" value="ECO:0007669"/>
    <property type="project" value="InterPro"/>
</dbReference>
<evidence type="ECO:0000259" key="3">
    <source>
        <dbReference type="PROSITE" id="PS50164"/>
    </source>
</evidence>
<organism evidence="5 6">
    <name type="scientific">Anaerohalosphaera lusitana</name>
    <dbReference type="NCBI Taxonomy" id="1936003"/>
    <lineage>
        <taxon>Bacteria</taxon>
        <taxon>Pseudomonadati</taxon>
        <taxon>Planctomycetota</taxon>
        <taxon>Phycisphaerae</taxon>
        <taxon>Sedimentisphaerales</taxon>
        <taxon>Anaerohalosphaeraceae</taxon>
        <taxon>Anaerohalosphaera</taxon>
    </lineage>
</organism>
<dbReference type="PROSITE" id="PS50165">
    <property type="entry name" value="UVRC"/>
    <property type="match status" value="1"/>
</dbReference>
<dbReference type="Proteomes" id="UP000189674">
    <property type="component" value="Chromosome"/>
</dbReference>
<dbReference type="GO" id="GO:0009432">
    <property type="term" value="P:SOS response"/>
    <property type="evidence" value="ECO:0007669"/>
    <property type="project" value="UniProtKB-KW"/>
</dbReference>
<dbReference type="Pfam" id="PF02151">
    <property type="entry name" value="UVR"/>
    <property type="match status" value="1"/>
</dbReference>
<dbReference type="InterPro" id="IPR001162">
    <property type="entry name" value="UvrC_RNase_H_dom"/>
</dbReference>
<protein>
    <submittedName>
        <fullName evidence="5">Excinuclease ABC subunit C</fullName>
    </submittedName>
</protein>
<sequence length="448" mass="51756">MHEKTPDENRLDRIRAKIKDFPAAPGLYFMKDARDTVLYIGKAKNLRSRVASYFQRSSDLASSRGQWIVDMVSRTRTVDYLECESEIDAVLREARLIKDIHPPYNSQLTDDKSFPYLEITTQDDFPGVYITRNPKSDKSRLFGPFTTGRDLRAVLVLLQKIYKFRTCHLEIDAADAKRRFFRPCLLYSIKQCTAPCAARIDKDEYRKLIGDLTRFLNSKRSTVLADLRRKMNKASKDLDFERAAMYRDRVRLIERLDERGSVEDHVQPEVFAKDPTDALDRLRKILKADEPIRIIEGFDIAHISGTDTVASLVKFIDGRPFKSGYRRFKIKTVKGIDDYASMKEVITRRYRQAAKGEELLPDLILIDGGRGQLNAALAALHEIDAPVPLIIGLAKKHEEIFTPDREDPIRLAAHNPARKLLQYVRDEAHRFAQHYHHILRKKSLLDEK</sequence>
<dbReference type="InterPro" id="IPR047296">
    <property type="entry name" value="GIY-YIG_UvrC_Cho"/>
</dbReference>
<dbReference type="EMBL" id="CP019791">
    <property type="protein sequence ID" value="AQT67468.1"/>
    <property type="molecule type" value="Genomic_DNA"/>
</dbReference>
<dbReference type="SMART" id="SM00465">
    <property type="entry name" value="GIYc"/>
    <property type="match status" value="1"/>
</dbReference>
<dbReference type="Gene3D" id="4.10.860.10">
    <property type="entry name" value="UVR domain"/>
    <property type="match status" value="1"/>
</dbReference>
<accession>A0A1U9NIA0</accession>
<feature type="domain" description="GIY-YIG" evidence="3">
    <location>
        <begin position="23"/>
        <end position="106"/>
    </location>
</feature>
<dbReference type="InterPro" id="IPR001943">
    <property type="entry name" value="UVR_dom"/>
</dbReference>
<dbReference type="Gene3D" id="3.40.1440.10">
    <property type="entry name" value="GIY-YIG endonuclease"/>
    <property type="match status" value="1"/>
</dbReference>
<proteinExistence type="predicted"/>
<dbReference type="Pfam" id="PF08459">
    <property type="entry name" value="UvrC_RNaseH_dom"/>
    <property type="match status" value="1"/>
</dbReference>
<evidence type="ECO:0000313" key="5">
    <source>
        <dbReference type="EMBL" id="AQT67468.1"/>
    </source>
</evidence>